<organism evidence="1 2">
    <name type="scientific">Vitrella brassicaformis (strain CCMP3155)</name>
    <dbReference type="NCBI Taxonomy" id="1169540"/>
    <lineage>
        <taxon>Eukaryota</taxon>
        <taxon>Sar</taxon>
        <taxon>Alveolata</taxon>
        <taxon>Colpodellida</taxon>
        <taxon>Vitrellaceae</taxon>
        <taxon>Vitrella</taxon>
    </lineage>
</organism>
<accession>A0A0G4FAP1</accession>
<evidence type="ECO:0000313" key="1">
    <source>
        <dbReference type="EMBL" id="CEM09648.1"/>
    </source>
</evidence>
<evidence type="ECO:0000313" key="2">
    <source>
        <dbReference type="Proteomes" id="UP000041254"/>
    </source>
</evidence>
<name>A0A0G4FAP1_VITBC</name>
<protein>
    <submittedName>
        <fullName evidence="1">Uncharacterized protein</fullName>
    </submittedName>
</protein>
<reference evidence="1 2" key="1">
    <citation type="submission" date="2014-11" db="EMBL/GenBank/DDBJ databases">
        <authorList>
            <person name="Zhu J."/>
            <person name="Qi W."/>
            <person name="Song R."/>
        </authorList>
    </citation>
    <scope>NUCLEOTIDE SEQUENCE [LARGE SCALE GENOMIC DNA]</scope>
</reference>
<gene>
    <name evidence="1" type="ORF">Vbra_4289</name>
</gene>
<dbReference type="Proteomes" id="UP000041254">
    <property type="component" value="Unassembled WGS sequence"/>
</dbReference>
<proteinExistence type="predicted"/>
<dbReference type="EMBL" id="CDMY01000395">
    <property type="protein sequence ID" value="CEM09648.1"/>
    <property type="molecule type" value="Genomic_DNA"/>
</dbReference>
<dbReference type="VEuPathDB" id="CryptoDB:Vbra_4289"/>
<sequence length="128" mass="14591">MGYNGFQQPWGNSKPAYCANRIFSTVDKTHAEGTYEAGLVKASLNTKEPVDTELVAAQEYAPHHLEPWLEPHHSEGKMKICLPRIPEHRKCVDPKYDYLSPYMQIIAHSMPFFIYPALMEVIWPMGGV</sequence>
<dbReference type="AlphaFoldDB" id="A0A0G4FAP1"/>
<dbReference type="InParanoid" id="A0A0G4FAP1"/>
<keyword evidence="2" id="KW-1185">Reference proteome</keyword>